<dbReference type="Gene3D" id="3.40.190.10">
    <property type="entry name" value="Periplasmic binding protein-like II"/>
    <property type="match status" value="1"/>
</dbReference>
<protein>
    <submittedName>
        <fullName evidence="6">Transcriptional regulator, LysR family</fullName>
    </submittedName>
</protein>
<organism evidence="6 7">
    <name type="scientific">Dickeya dadantii (strain 3937)</name>
    <name type="common">Erwinia chrysanthemi (strain 3937)</name>
    <dbReference type="NCBI Taxonomy" id="198628"/>
    <lineage>
        <taxon>Bacteria</taxon>
        <taxon>Pseudomonadati</taxon>
        <taxon>Pseudomonadota</taxon>
        <taxon>Gammaproteobacteria</taxon>
        <taxon>Enterobacterales</taxon>
        <taxon>Pectobacteriaceae</taxon>
        <taxon>Dickeya</taxon>
    </lineage>
</organism>
<dbReference type="SUPFAM" id="SSF53850">
    <property type="entry name" value="Periplasmic binding protein-like II"/>
    <property type="match status" value="1"/>
</dbReference>
<proteinExistence type="inferred from homology"/>
<evidence type="ECO:0000313" key="6">
    <source>
        <dbReference type="EMBL" id="ADM98256.1"/>
    </source>
</evidence>
<evidence type="ECO:0000313" key="7">
    <source>
        <dbReference type="Proteomes" id="UP000006859"/>
    </source>
</evidence>
<dbReference type="PANTHER" id="PTHR30126:SF98">
    <property type="entry name" value="HTH-TYPE TRANSCRIPTIONAL ACTIVATOR BAUR"/>
    <property type="match status" value="1"/>
</dbReference>
<reference evidence="6 7" key="1">
    <citation type="journal article" date="2011" name="J. Bacteriol.">
        <title>Genome sequence of the plant-pathogenic bacterium Dickeya dadantii 3937.</title>
        <authorList>
            <person name="Glasner J.D."/>
            <person name="Yang C.H."/>
            <person name="Reverchon S."/>
            <person name="Hugouvieux-Cotte-Pattat N."/>
            <person name="Condemine G."/>
            <person name="Bohin J.P."/>
            <person name="Van Gijsegem F."/>
            <person name="Yang S."/>
            <person name="Franza T."/>
            <person name="Expert D."/>
            <person name="Plunkett G. III"/>
            <person name="San Francisco M.J."/>
            <person name="Charkowski A.O."/>
            <person name="Py B."/>
            <person name="Bell K."/>
            <person name="Rauscher L."/>
            <person name="Rodriguez-Palenzuela P."/>
            <person name="Toussaint A."/>
            <person name="Holeva M.C."/>
            <person name="He S.Y."/>
            <person name="Douet V."/>
            <person name="Boccara M."/>
            <person name="Blanco C."/>
            <person name="Toth I."/>
            <person name="Anderson B.D."/>
            <person name="Biehl B.S."/>
            <person name="Mau B."/>
            <person name="Flynn S.M."/>
            <person name="Barras F."/>
            <person name="Lindeberg M."/>
            <person name="Birch P.R."/>
            <person name="Tsuyumu S."/>
            <person name="Shi X."/>
            <person name="Hibbing M."/>
            <person name="Yap M.N."/>
            <person name="Carpentier M."/>
            <person name="Dassa E."/>
            <person name="Umehara M."/>
            <person name="Kim J.F."/>
            <person name="Rusch M."/>
            <person name="Soni P."/>
            <person name="Mayhew G.F."/>
            <person name="Fouts D.E."/>
            <person name="Gill S.R."/>
            <person name="Blattner F.R."/>
            <person name="Keen N.T."/>
            <person name="Perna N.T."/>
        </authorList>
    </citation>
    <scope>NUCLEOTIDE SEQUENCE [LARGE SCALE GENOMIC DNA]</scope>
    <source>
        <strain evidence="6 7">3937</strain>
    </source>
</reference>
<dbReference type="GO" id="GO:0000976">
    <property type="term" value="F:transcription cis-regulatory region binding"/>
    <property type="evidence" value="ECO:0007669"/>
    <property type="project" value="TreeGrafter"/>
</dbReference>
<dbReference type="PROSITE" id="PS50931">
    <property type="entry name" value="HTH_LYSR"/>
    <property type="match status" value="1"/>
</dbReference>
<accession>E0SMY6</accession>
<evidence type="ECO:0000256" key="3">
    <source>
        <dbReference type="ARBA" id="ARBA00023125"/>
    </source>
</evidence>
<dbReference type="Proteomes" id="UP000006859">
    <property type="component" value="Chromosome"/>
</dbReference>
<dbReference type="SUPFAM" id="SSF46785">
    <property type="entry name" value="Winged helix' DNA-binding domain"/>
    <property type="match status" value="1"/>
</dbReference>
<keyword evidence="4" id="KW-0804">Transcription</keyword>
<feature type="domain" description="HTH lysR-type" evidence="5">
    <location>
        <begin position="13"/>
        <end position="70"/>
    </location>
</feature>
<dbReference type="Pfam" id="PF00126">
    <property type="entry name" value="HTH_1"/>
    <property type="match status" value="1"/>
</dbReference>
<sequence length="316" mass="35482">MFRGTFIMRLDKLEIRWLKLFCKIVEKKGITNAQDATGLSQPVLSHYLSRLEDTLGLILCERGRGGFSLTTEGEVVYQEARSVIATLDDFANRLARIKHELIGEVRIGCLDNIVSHPDQAVALAIRRLFELSPDVSMNLSISDHHALMERLRNSELDVVLTVLPADAPPDLFFQPAFIEHSSFYAVVEHAERIEQEWRNGTLNPKRLLISGYPINEVCKQLGPVAKQGQQSIVCNEEGCMLLILAGTHIGFLPDHYASRWVQEGKLTAIAPDSLQLSSIFYLVRNAKQRLSPVAEVLWNNIVEAGQLSLTGRRRQS</sequence>
<dbReference type="CDD" id="cd05466">
    <property type="entry name" value="PBP2_LTTR_substrate"/>
    <property type="match status" value="1"/>
</dbReference>
<evidence type="ECO:0000256" key="4">
    <source>
        <dbReference type="ARBA" id="ARBA00023163"/>
    </source>
</evidence>
<evidence type="ECO:0000256" key="1">
    <source>
        <dbReference type="ARBA" id="ARBA00009437"/>
    </source>
</evidence>
<dbReference type="PANTHER" id="PTHR30126">
    <property type="entry name" value="HTH-TYPE TRANSCRIPTIONAL REGULATOR"/>
    <property type="match status" value="1"/>
</dbReference>
<dbReference type="InterPro" id="IPR036390">
    <property type="entry name" value="WH_DNA-bd_sf"/>
</dbReference>
<evidence type="ECO:0000256" key="2">
    <source>
        <dbReference type="ARBA" id="ARBA00023015"/>
    </source>
</evidence>
<dbReference type="Gene3D" id="1.10.10.10">
    <property type="entry name" value="Winged helix-like DNA-binding domain superfamily/Winged helix DNA-binding domain"/>
    <property type="match status" value="1"/>
</dbReference>
<dbReference type="InterPro" id="IPR036388">
    <property type="entry name" value="WH-like_DNA-bd_sf"/>
</dbReference>
<dbReference type="STRING" id="198628.Dda3937_03353"/>
<name>E0SMY6_DICD3</name>
<keyword evidence="3" id="KW-0238">DNA-binding</keyword>
<dbReference type="eggNOG" id="COG0583">
    <property type="taxonomic scope" value="Bacteria"/>
</dbReference>
<keyword evidence="7" id="KW-1185">Reference proteome</keyword>
<dbReference type="InterPro" id="IPR005119">
    <property type="entry name" value="LysR_subst-bd"/>
</dbReference>
<dbReference type="InterPro" id="IPR000847">
    <property type="entry name" value="LysR_HTH_N"/>
</dbReference>
<dbReference type="AlphaFoldDB" id="E0SMY6"/>
<dbReference type="GO" id="GO:0003700">
    <property type="term" value="F:DNA-binding transcription factor activity"/>
    <property type="evidence" value="ECO:0007669"/>
    <property type="project" value="InterPro"/>
</dbReference>
<dbReference type="EMBL" id="CP002038">
    <property type="protein sequence ID" value="ADM98256.1"/>
    <property type="molecule type" value="Genomic_DNA"/>
</dbReference>
<comment type="similarity">
    <text evidence="1">Belongs to the LysR transcriptional regulatory family.</text>
</comment>
<dbReference type="HOGENOM" id="CLU_039613_0_0_6"/>
<dbReference type="Pfam" id="PF03466">
    <property type="entry name" value="LysR_substrate"/>
    <property type="match status" value="1"/>
</dbReference>
<gene>
    <name evidence="6" type="ordered locus">Dda3937_03353</name>
</gene>
<evidence type="ECO:0000259" key="5">
    <source>
        <dbReference type="PROSITE" id="PS50931"/>
    </source>
</evidence>
<keyword evidence="2" id="KW-0805">Transcription regulation</keyword>
<dbReference type="KEGG" id="ddd:Dda3937_03353"/>